<dbReference type="InterPro" id="IPR016054">
    <property type="entry name" value="LY6_UPA_recep-like"/>
</dbReference>
<reference evidence="9" key="1">
    <citation type="submission" date="2021-04" db="EMBL/GenBank/DDBJ databases">
        <authorList>
            <consortium name="Wellcome Sanger Institute Data Sharing"/>
        </authorList>
    </citation>
    <scope>NUCLEOTIDE SEQUENCE [LARGE SCALE GENOMIC DNA]</scope>
</reference>
<feature type="domain" description="UPAR/Ly6" evidence="8">
    <location>
        <begin position="20"/>
        <end position="112"/>
    </location>
</feature>
<protein>
    <submittedName>
        <fullName evidence="9">Prostate stem cell antigen-like</fullName>
    </submittedName>
</protein>
<feature type="chain" id="PRO_5025542539" evidence="7">
    <location>
        <begin position="20"/>
        <end position="126"/>
    </location>
</feature>
<dbReference type="SUPFAM" id="SSF57302">
    <property type="entry name" value="Snake toxin-like"/>
    <property type="match status" value="1"/>
</dbReference>
<feature type="signal peptide" evidence="7">
    <location>
        <begin position="1"/>
        <end position="19"/>
    </location>
</feature>
<dbReference type="SMART" id="SM00134">
    <property type="entry name" value="LU"/>
    <property type="match status" value="1"/>
</dbReference>
<reference evidence="9" key="2">
    <citation type="submission" date="2025-08" db="UniProtKB">
        <authorList>
            <consortium name="Ensembl"/>
        </authorList>
    </citation>
    <scope>IDENTIFICATION</scope>
</reference>
<dbReference type="GeneID" id="115567410"/>
<dbReference type="GO" id="GO:0098552">
    <property type="term" value="C:side of membrane"/>
    <property type="evidence" value="ECO:0007669"/>
    <property type="project" value="UniProtKB-KW"/>
</dbReference>
<sequence>MILLSLVALLSLLVSPALSLECYVCSSSATNEECNTNTQVCQAPLDTCMTAVDILGSTIAIVKQCASMATCTGAANGASVDADGNGNIVNCCNSFNQCNFSGAEAIKIHTYTLLLLTAGVIFLLSH</sequence>
<dbReference type="InterPro" id="IPR045860">
    <property type="entry name" value="Snake_toxin-like_sf"/>
</dbReference>
<dbReference type="OrthoDB" id="10002433at2759"/>
<dbReference type="GeneTree" id="ENSGT00690000103986"/>
<dbReference type="PANTHER" id="PTHR10036:SF3">
    <property type="entry name" value="PROTEIN SLEEPLESS-RELATED"/>
    <property type="match status" value="1"/>
</dbReference>
<dbReference type="InterPro" id="IPR035076">
    <property type="entry name" value="Toxin/TOLIP"/>
</dbReference>
<evidence type="ECO:0000256" key="4">
    <source>
        <dbReference type="ARBA" id="ARBA00023136"/>
    </source>
</evidence>
<evidence type="ECO:0000259" key="8">
    <source>
        <dbReference type="SMART" id="SM00134"/>
    </source>
</evidence>
<evidence type="ECO:0000256" key="3">
    <source>
        <dbReference type="ARBA" id="ARBA00022729"/>
    </source>
</evidence>
<evidence type="ECO:0000256" key="5">
    <source>
        <dbReference type="ARBA" id="ARBA00023157"/>
    </source>
</evidence>
<keyword evidence="3 7" id="KW-0732">Signal</keyword>
<dbReference type="Pfam" id="PF00087">
    <property type="entry name" value="Toxin_TOLIP"/>
    <property type="match status" value="1"/>
</dbReference>
<keyword evidence="4" id="KW-0472">Membrane</keyword>
<dbReference type="Proteomes" id="UP000472265">
    <property type="component" value="Chromosome 17"/>
</dbReference>
<gene>
    <name evidence="9" type="primary">LOC115567410</name>
</gene>
<keyword evidence="5" id="KW-1015">Disulfide bond</keyword>
<reference evidence="9" key="3">
    <citation type="submission" date="2025-09" db="UniProtKB">
        <authorList>
            <consortium name="Ensembl"/>
        </authorList>
    </citation>
    <scope>IDENTIFICATION</scope>
</reference>
<accession>A0A671VRP4</accession>
<proteinExistence type="predicted"/>
<dbReference type="Ensembl" id="ENSSAUT00010029922.1">
    <property type="protein sequence ID" value="ENSSAUP00010028382.1"/>
    <property type="gene ID" value="ENSSAUG00010012215.1"/>
</dbReference>
<name>A0A671VRP4_SPAAU</name>
<dbReference type="PANTHER" id="PTHR10036">
    <property type="entry name" value="CD59 GLYCOPROTEIN"/>
    <property type="match status" value="1"/>
</dbReference>
<evidence type="ECO:0000256" key="7">
    <source>
        <dbReference type="SAM" id="SignalP"/>
    </source>
</evidence>
<evidence type="ECO:0000256" key="6">
    <source>
        <dbReference type="ARBA" id="ARBA00023180"/>
    </source>
</evidence>
<evidence type="ECO:0000256" key="2">
    <source>
        <dbReference type="ARBA" id="ARBA00022475"/>
    </source>
</evidence>
<evidence type="ECO:0000313" key="9">
    <source>
        <dbReference type="Ensembl" id="ENSSAUP00010028382.1"/>
    </source>
</evidence>
<evidence type="ECO:0000256" key="1">
    <source>
        <dbReference type="ARBA" id="ARBA00004236"/>
    </source>
</evidence>
<keyword evidence="2" id="KW-1003">Cell membrane</keyword>
<comment type="subcellular location">
    <subcellularLocation>
        <location evidence="1">Cell membrane</location>
    </subcellularLocation>
</comment>
<dbReference type="InParanoid" id="A0A671VRP4"/>
<organism evidence="9 10">
    <name type="scientific">Sparus aurata</name>
    <name type="common">Gilthead sea bream</name>
    <dbReference type="NCBI Taxonomy" id="8175"/>
    <lineage>
        <taxon>Eukaryota</taxon>
        <taxon>Metazoa</taxon>
        <taxon>Chordata</taxon>
        <taxon>Craniata</taxon>
        <taxon>Vertebrata</taxon>
        <taxon>Euteleostomi</taxon>
        <taxon>Actinopterygii</taxon>
        <taxon>Neopterygii</taxon>
        <taxon>Teleostei</taxon>
        <taxon>Neoteleostei</taxon>
        <taxon>Acanthomorphata</taxon>
        <taxon>Eupercaria</taxon>
        <taxon>Spariformes</taxon>
        <taxon>Sparidae</taxon>
        <taxon>Sparus</taxon>
    </lineage>
</organism>
<dbReference type="OMA" id="TAITKQC"/>
<evidence type="ECO:0000313" key="10">
    <source>
        <dbReference type="Proteomes" id="UP000472265"/>
    </source>
</evidence>
<keyword evidence="6" id="KW-0325">Glycoprotein</keyword>
<dbReference type="RefSeq" id="XP_030249843.1">
    <property type="nucleotide sequence ID" value="XM_030393983.1"/>
</dbReference>
<dbReference type="AlphaFoldDB" id="A0A671VRP4"/>
<keyword evidence="10" id="KW-1185">Reference proteome</keyword>